<evidence type="ECO:0000313" key="1">
    <source>
        <dbReference type="EMBL" id="KAF9488595.1"/>
    </source>
</evidence>
<dbReference type="Gene3D" id="3.60.130.30">
    <property type="match status" value="1"/>
</dbReference>
<dbReference type="EMBL" id="MU154706">
    <property type="protein sequence ID" value="KAF9488595.1"/>
    <property type="molecule type" value="Genomic_DNA"/>
</dbReference>
<feature type="non-terminal residue" evidence="1">
    <location>
        <position position="1"/>
    </location>
</feature>
<sequence>TPCPLVDSAGHIFAVLIGRPRDHSFIADCQRMYNEMAFKLKGFDFKEEDCSHRRSAFPALPVGISYGNGQMQPSRLSVGESGAQVAGLSHLLQSRAVQHITSFGDSTFCLWAPRLYNHYKDHIDRMHQALPHLSKNFPRSVFPCTTFNFRPKVQTFRHRDTLNLTYSWCSITALGNFDSTKGSHLVLWDAGLIVEFLPFSIILIPLSTILHSNILVCQGEERGSFTQYCTGGIFWWVDNGCRA</sequence>
<dbReference type="OrthoDB" id="3020801at2759"/>
<protein>
    <submittedName>
        <fullName evidence="1">Uncharacterized protein</fullName>
    </submittedName>
</protein>
<reference evidence="1" key="1">
    <citation type="submission" date="2020-11" db="EMBL/GenBank/DDBJ databases">
        <authorList>
            <consortium name="DOE Joint Genome Institute"/>
            <person name="Ahrendt S."/>
            <person name="Riley R."/>
            <person name="Andreopoulos W."/>
            <person name="Labutti K."/>
            <person name="Pangilinan J."/>
            <person name="Ruiz-Duenas F.J."/>
            <person name="Barrasa J.M."/>
            <person name="Sanchez-Garcia M."/>
            <person name="Camarero S."/>
            <person name="Miyauchi S."/>
            <person name="Serrano A."/>
            <person name="Linde D."/>
            <person name="Babiker R."/>
            <person name="Drula E."/>
            <person name="Ayuso-Fernandez I."/>
            <person name="Pacheco R."/>
            <person name="Padilla G."/>
            <person name="Ferreira P."/>
            <person name="Barriuso J."/>
            <person name="Kellner H."/>
            <person name="Castanera R."/>
            <person name="Alfaro M."/>
            <person name="Ramirez L."/>
            <person name="Pisabarro A.G."/>
            <person name="Kuo A."/>
            <person name="Tritt A."/>
            <person name="Lipzen A."/>
            <person name="He G."/>
            <person name="Yan M."/>
            <person name="Ng V."/>
            <person name="Cullen D."/>
            <person name="Martin F."/>
            <person name="Rosso M.-N."/>
            <person name="Henrissat B."/>
            <person name="Hibbett D."/>
            <person name="Martinez A.T."/>
            <person name="Grigoriev I.V."/>
        </authorList>
    </citation>
    <scope>NUCLEOTIDE SEQUENCE</scope>
    <source>
        <strain evidence="1">ATCC 90797</strain>
    </source>
</reference>
<dbReference type="Proteomes" id="UP000807025">
    <property type="component" value="Unassembled WGS sequence"/>
</dbReference>
<comment type="caution">
    <text evidence="1">The sequence shown here is derived from an EMBL/GenBank/DDBJ whole genome shotgun (WGS) entry which is preliminary data.</text>
</comment>
<gene>
    <name evidence="1" type="ORF">BDN71DRAFT_1403063</name>
</gene>
<name>A0A9P5ZL35_PLEER</name>
<keyword evidence="2" id="KW-1185">Reference proteome</keyword>
<proteinExistence type="predicted"/>
<evidence type="ECO:0000313" key="2">
    <source>
        <dbReference type="Proteomes" id="UP000807025"/>
    </source>
</evidence>
<dbReference type="AlphaFoldDB" id="A0A9P5ZL35"/>
<accession>A0A9P5ZL35</accession>
<organism evidence="1 2">
    <name type="scientific">Pleurotus eryngii</name>
    <name type="common">Boletus of the steppes</name>
    <dbReference type="NCBI Taxonomy" id="5323"/>
    <lineage>
        <taxon>Eukaryota</taxon>
        <taxon>Fungi</taxon>
        <taxon>Dikarya</taxon>
        <taxon>Basidiomycota</taxon>
        <taxon>Agaricomycotina</taxon>
        <taxon>Agaricomycetes</taxon>
        <taxon>Agaricomycetidae</taxon>
        <taxon>Agaricales</taxon>
        <taxon>Pleurotineae</taxon>
        <taxon>Pleurotaceae</taxon>
        <taxon>Pleurotus</taxon>
    </lineage>
</organism>